<gene>
    <name evidence="2" type="ORF">EJO69_09735</name>
</gene>
<dbReference type="AlphaFoldDB" id="A0A3S8ZAQ9"/>
<dbReference type="Pfam" id="PF00383">
    <property type="entry name" value="dCMP_cyt_deam_1"/>
    <property type="match status" value="1"/>
</dbReference>
<proteinExistence type="predicted"/>
<evidence type="ECO:0000259" key="1">
    <source>
        <dbReference type="PROSITE" id="PS51747"/>
    </source>
</evidence>
<dbReference type="RefSeq" id="WP_126041394.1">
    <property type="nucleotide sequence ID" value="NZ_CP034438.1"/>
</dbReference>
<dbReference type="PANTHER" id="PTHR11079">
    <property type="entry name" value="CYTOSINE DEAMINASE FAMILY MEMBER"/>
    <property type="match status" value="1"/>
</dbReference>
<feature type="domain" description="CMP/dCMP-type deaminase" evidence="1">
    <location>
        <begin position="6"/>
        <end position="122"/>
    </location>
</feature>
<dbReference type="PROSITE" id="PS51747">
    <property type="entry name" value="CYT_DCMP_DEAMINASES_2"/>
    <property type="match status" value="1"/>
</dbReference>
<dbReference type="KEGG" id="fsl:EJO69_09735"/>
<dbReference type="CDD" id="cd01285">
    <property type="entry name" value="nucleoside_deaminase"/>
    <property type="match status" value="1"/>
</dbReference>
<dbReference type="InterPro" id="IPR002125">
    <property type="entry name" value="CMP_dCMP_dom"/>
</dbReference>
<protein>
    <submittedName>
        <fullName evidence="2">Nucleoside deaminase</fullName>
    </submittedName>
</protein>
<dbReference type="OrthoDB" id="9802676at2"/>
<sequence length="161" mass="17444">MGEITDHDRKYLLRCAELARRALDCGDEPFGAILVDGDGHQRIADRNRVAGGDGTRHAELAIARWSAEHLTPETRARSTVYTSGEPCPMCAAAHAWVGLGRIVYASSTEQLISWYREWGIPAGPVAPLSISAVAPGVPTAGPDPEISAEVKELHRRRHGIE</sequence>
<evidence type="ECO:0000313" key="3">
    <source>
        <dbReference type="Proteomes" id="UP000270021"/>
    </source>
</evidence>
<evidence type="ECO:0000313" key="2">
    <source>
        <dbReference type="EMBL" id="AZN30554.1"/>
    </source>
</evidence>
<dbReference type="EMBL" id="CP034438">
    <property type="protein sequence ID" value="AZN30554.1"/>
    <property type="molecule type" value="Genomic_DNA"/>
</dbReference>
<accession>A0A3S8ZAQ9</accession>
<keyword evidence="3" id="KW-1185">Reference proteome</keyword>
<name>A0A3S8ZAQ9_9ACTO</name>
<dbReference type="Gene3D" id="3.40.140.10">
    <property type="entry name" value="Cytidine Deaminase, domain 2"/>
    <property type="match status" value="1"/>
</dbReference>
<reference evidence="2 3" key="1">
    <citation type="submission" date="2018-12" db="EMBL/GenBank/DDBJ databases">
        <title>Complete genome sequence of Flaviflexus salsibiostraticola KCTC 33148.</title>
        <authorList>
            <person name="Bae J.-W."/>
        </authorList>
    </citation>
    <scope>NUCLEOTIDE SEQUENCE [LARGE SCALE GENOMIC DNA]</scope>
    <source>
        <strain evidence="2 3">KCTC 33148</strain>
    </source>
</reference>
<dbReference type="PANTHER" id="PTHR11079:SF179">
    <property type="entry name" value="TRNA(ADENINE(34)) DEAMINASE, CHLOROPLASTIC"/>
    <property type="match status" value="1"/>
</dbReference>
<organism evidence="2 3">
    <name type="scientific">Flaviflexus salsibiostraticola</name>
    <dbReference type="NCBI Taxonomy" id="1282737"/>
    <lineage>
        <taxon>Bacteria</taxon>
        <taxon>Bacillati</taxon>
        <taxon>Actinomycetota</taxon>
        <taxon>Actinomycetes</taxon>
        <taxon>Actinomycetales</taxon>
        <taxon>Actinomycetaceae</taxon>
        <taxon>Flaviflexus</taxon>
    </lineage>
</organism>
<dbReference type="GO" id="GO:0003824">
    <property type="term" value="F:catalytic activity"/>
    <property type="evidence" value="ECO:0007669"/>
    <property type="project" value="InterPro"/>
</dbReference>
<dbReference type="SUPFAM" id="SSF53927">
    <property type="entry name" value="Cytidine deaminase-like"/>
    <property type="match status" value="1"/>
</dbReference>
<dbReference type="InterPro" id="IPR016193">
    <property type="entry name" value="Cytidine_deaminase-like"/>
</dbReference>
<dbReference type="Proteomes" id="UP000270021">
    <property type="component" value="Chromosome"/>
</dbReference>